<organism evidence="11 12">
    <name type="scientific">Desulfopila aestuarii DSM 18488</name>
    <dbReference type="NCBI Taxonomy" id="1121416"/>
    <lineage>
        <taxon>Bacteria</taxon>
        <taxon>Pseudomonadati</taxon>
        <taxon>Thermodesulfobacteriota</taxon>
        <taxon>Desulfobulbia</taxon>
        <taxon>Desulfobulbales</taxon>
        <taxon>Desulfocapsaceae</taxon>
        <taxon>Desulfopila</taxon>
    </lineage>
</organism>
<dbReference type="Pfam" id="PF11356">
    <property type="entry name" value="T2SSC"/>
    <property type="match status" value="1"/>
</dbReference>
<keyword evidence="7" id="KW-1133">Transmembrane helix</keyword>
<feature type="region of interest" description="Disordered" evidence="9">
    <location>
        <begin position="221"/>
        <end position="266"/>
    </location>
</feature>
<evidence type="ECO:0000256" key="6">
    <source>
        <dbReference type="ARBA" id="ARBA00022927"/>
    </source>
</evidence>
<dbReference type="AlphaFoldDB" id="A0A1M7YE31"/>
<sequence length="266" mass="29007">MMAKYSSTALFPFLIVTLLCVGGVELLYNGLERYLLEPTTTVQKQIETGGGGTVASGTPPLEENVDYSVITRRNLFGPPPSSADSTTATETPPVEDLEATTLEVVLMGTVDTDGDDGRAIILKKKDRSQEMYQVGEVIEGALIKDIQRGRVILTVDGRDELLDISEAREYAQNASPVAARPAVRRRPVVVAPQEAIEAPPRVVRPLRRIVRPRSAIQAEQAVEENLLNEEDVPPDTEEPDLTDTQDTEAPVDAQVQDSDNEDTISQ</sequence>
<evidence type="ECO:0000256" key="9">
    <source>
        <dbReference type="SAM" id="MobiDB-lite"/>
    </source>
</evidence>
<dbReference type="InterPro" id="IPR024961">
    <property type="entry name" value="T2SS_GspC_N"/>
</dbReference>
<evidence type="ECO:0000313" key="11">
    <source>
        <dbReference type="EMBL" id="SHO50904.1"/>
    </source>
</evidence>
<feature type="compositionally biased region" description="Acidic residues" evidence="9">
    <location>
        <begin position="226"/>
        <end position="246"/>
    </location>
</feature>
<dbReference type="Gene3D" id="2.30.30.830">
    <property type="match status" value="1"/>
</dbReference>
<feature type="domain" description="Type II secretion system protein GspC N-terminal" evidence="10">
    <location>
        <begin position="62"/>
        <end position="162"/>
    </location>
</feature>
<keyword evidence="2" id="KW-0813">Transport</keyword>
<name>A0A1M7YE31_9BACT</name>
<dbReference type="GO" id="GO:0005886">
    <property type="term" value="C:plasma membrane"/>
    <property type="evidence" value="ECO:0007669"/>
    <property type="project" value="UniProtKB-SubCell"/>
</dbReference>
<evidence type="ECO:0000256" key="1">
    <source>
        <dbReference type="ARBA" id="ARBA00004533"/>
    </source>
</evidence>
<dbReference type="GO" id="GO:0015031">
    <property type="term" value="P:protein transport"/>
    <property type="evidence" value="ECO:0007669"/>
    <property type="project" value="UniProtKB-KW"/>
</dbReference>
<comment type="subcellular location">
    <subcellularLocation>
        <location evidence="1">Cell inner membrane</location>
    </subcellularLocation>
</comment>
<keyword evidence="12" id="KW-1185">Reference proteome</keyword>
<dbReference type="STRING" id="1121416.SAMN02745220_03696"/>
<evidence type="ECO:0000259" key="10">
    <source>
        <dbReference type="Pfam" id="PF11356"/>
    </source>
</evidence>
<evidence type="ECO:0000256" key="8">
    <source>
        <dbReference type="ARBA" id="ARBA00023136"/>
    </source>
</evidence>
<evidence type="ECO:0000313" key="12">
    <source>
        <dbReference type="Proteomes" id="UP000184603"/>
    </source>
</evidence>
<protein>
    <submittedName>
        <fullName evidence="11">Type IV pilus biogenesis</fullName>
    </submittedName>
</protein>
<reference evidence="11 12" key="1">
    <citation type="submission" date="2016-12" db="EMBL/GenBank/DDBJ databases">
        <authorList>
            <person name="Song W.-J."/>
            <person name="Kurnit D.M."/>
        </authorList>
    </citation>
    <scope>NUCLEOTIDE SEQUENCE [LARGE SCALE GENOMIC DNA]</scope>
    <source>
        <strain evidence="11 12">DSM 18488</strain>
    </source>
</reference>
<dbReference type="EMBL" id="FRFE01000021">
    <property type="protein sequence ID" value="SHO50904.1"/>
    <property type="molecule type" value="Genomic_DNA"/>
</dbReference>
<accession>A0A1M7YE31</accession>
<keyword evidence="4" id="KW-0997">Cell inner membrane</keyword>
<gene>
    <name evidence="11" type="ORF">SAMN02745220_03696</name>
</gene>
<evidence type="ECO:0000256" key="2">
    <source>
        <dbReference type="ARBA" id="ARBA00022448"/>
    </source>
</evidence>
<dbReference type="RefSeq" id="WP_073615149.1">
    <property type="nucleotide sequence ID" value="NZ_FRFE01000021.1"/>
</dbReference>
<keyword evidence="3" id="KW-1003">Cell membrane</keyword>
<evidence type="ECO:0000256" key="7">
    <source>
        <dbReference type="ARBA" id="ARBA00022989"/>
    </source>
</evidence>
<evidence type="ECO:0000256" key="5">
    <source>
        <dbReference type="ARBA" id="ARBA00022692"/>
    </source>
</evidence>
<proteinExistence type="predicted"/>
<keyword evidence="5" id="KW-0812">Transmembrane</keyword>
<dbReference type="OrthoDB" id="5432730at2"/>
<dbReference type="Proteomes" id="UP000184603">
    <property type="component" value="Unassembled WGS sequence"/>
</dbReference>
<evidence type="ECO:0000256" key="4">
    <source>
        <dbReference type="ARBA" id="ARBA00022519"/>
    </source>
</evidence>
<evidence type="ECO:0000256" key="3">
    <source>
        <dbReference type="ARBA" id="ARBA00022475"/>
    </source>
</evidence>
<keyword evidence="6" id="KW-0653">Protein transport</keyword>
<keyword evidence="8" id="KW-0472">Membrane</keyword>